<protein>
    <submittedName>
        <fullName evidence="2">Uncharacterized protein</fullName>
    </submittedName>
</protein>
<dbReference type="EMBL" id="KI913953">
    <property type="protein sequence ID" value="ETW09257.1"/>
    <property type="molecule type" value="Genomic_DNA"/>
</dbReference>
<dbReference type="AlphaFoldDB" id="A0A024UTK0"/>
<dbReference type="RefSeq" id="XP_008863062.1">
    <property type="nucleotide sequence ID" value="XM_008864840.1"/>
</dbReference>
<evidence type="ECO:0000313" key="2">
    <source>
        <dbReference type="EMBL" id="ETW09257.1"/>
    </source>
</evidence>
<accession>A0A024UTK0</accession>
<reference evidence="2" key="1">
    <citation type="submission" date="2013-12" db="EMBL/GenBank/DDBJ databases">
        <title>The Genome Sequence of Aphanomyces invadans NJM9701.</title>
        <authorList>
            <consortium name="The Broad Institute Genomics Platform"/>
            <person name="Russ C."/>
            <person name="Tyler B."/>
            <person name="van West P."/>
            <person name="Dieguez-Uribeondo J."/>
            <person name="Young S.K."/>
            <person name="Zeng Q."/>
            <person name="Gargeya S."/>
            <person name="Fitzgerald M."/>
            <person name="Abouelleil A."/>
            <person name="Alvarado L."/>
            <person name="Chapman S.B."/>
            <person name="Gainer-Dewar J."/>
            <person name="Goldberg J."/>
            <person name="Griggs A."/>
            <person name="Gujja S."/>
            <person name="Hansen M."/>
            <person name="Howarth C."/>
            <person name="Imamovic A."/>
            <person name="Ireland A."/>
            <person name="Larimer J."/>
            <person name="McCowan C."/>
            <person name="Murphy C."/>
            <person name="Pearson M."/>
            <person name="Poon T.W."/>
            <person name="Priest M."/>
            <person name="Roberts A."/>
            <person name="Saif S."/>
            <person name="Shea T."/>
            <person name="Sykes S."/>
            <person name="Wortman J."/>
            <person name="Nusbaum C."/>
            <person name="Birren B."/>
        </authorList>
    </citation>
    <scope>NUCLEOTIDE SEQUENCE [LARGE SCALE GENOMIC DNA]</scope>
    <source>
        <strain evidence="2">NJM9701</strain>
    </source>
</reference>
<sequence>MASGGLVSALLAAGASSEVFEMGSINLQPYGKDSRPINVTKQVCLGRVQFQTAYGPLLLRGLRAWVDETVPAIELTLGLPVMKILGYTDQGLRNNARQKNAVWDISEESTVVPSTAMHRTLRFGQVDDDIDEDEGMCCATPDLSGSPDTAQIKALLASKVDAAITEGMAPENVSELQAMLLEFEDVFRVSFGRDPPVRVESLKVRLKPGSTPVKSGLACYVIPRRIWHFWNSTWGIWKKLVLFIAAPGHAGSSTNNRSEEYPR</sequence>
<gene>
    <name evidence="2" type="ORF">H310_01656</name>
</gene>
<organism evidence="2">
    <name type="scientific">Aphanomyces invadans</name>
    <dbReference type="NCBI Taxonomy" id="157072"/>
    <lineage>
        <taxon>Eukaryota</taxon>
        <taxon>Sar</taxon>
        <taxon>Stramenopiles</taxon>
        <taxon>Oomycota</taxon>
        <taxon>Saprolegniomycetes</taxon>
        <taxon>Saprolegniales</taxon>
        <taxon>Verrucalvaceae</taxon>
        <taxon>Aphanomyces</taxon>
    </lineage>
</organism>
<name>A0A024UTK0_9STRA</name>
<evidence type="ECO:0000256" key="1">
    <source>
        <dbReference type="SAM" id="SignalP"/>
    </source>
</evidence>
<dbReference type="GeneID" id="20078706"/>
<keyword evidence="1" id="KW-0732">Signal</keyword>
<dbReference type="OrthoDB" id="168220at2759"/>
<feature type="signal peptide" evidence="1">
    <location>
        <begin position="1"/>
        <end position="17"/>
    </location>
</feature>
<dbReference type="VEuPathDB" id="FungiDB:H310_01656"/>
<feature type="chain" id="PRO_5001535563" evidence="1">
    <location>
        <begin position="18"/>
        <end position="263"/>
    </location>
</feature>
<proteinExistence type="predicted"/>